<keyword evidence="4" id="KW-1185">Reference proteome</keyword>
<reference evidence="4" key="1">
    <citation type="journal article" date="2019" name="Nat. Commun.">
        <title>The genome of broomcorn millet.</title>
        <authorList>
            <person name="Zou C."/>
            <person name="Miki D."/>
            <person name="Li D."/>
            <person name="Tang Q."/>
            <person name="Xiao L."/>
            <person name="Rajput S."/>
            <person name="Deng P."/>
            <person name="Jia W."/>
            <person name="Huang R."/>
            <person name="Zhang M."/>
            <person name="Sun Y."/>
            <person name="Hu J."/>
            <person name="Fu X."/>
            <person name="Schnable P.S."/>
            <person name="Li F."/>
            <person name="Zhang H."/>
            <person name="Feng B."/>
            <person name="Zhu X."/>
            <person name="Liu R."/>
            <person name="Schnable J.C."/>
            <person name="Zhu J.-K."/>
            <person name="Zhang H."/>
        </authorList>
    </citation>
    <scope>NUCLEOTIDE SEQUENCE [LARGE SCALE GENOMIC DNA]</scope>
</reference>
<dbReference type="Pfam" id="PF04195">
    <property type="entry name" value="Transposase_28"/>
    <property type="match status" value="1"/>
</dbReference>
<evidence type="ECO:0000256" key="1">
    <source>
        <dbReference type="SAM" id="MobiDB-lite"/>
    </source>
</evidence>
<feature type="region of interest" description="Disordered" evidence="1">
    <location>
        <begin position="103"/>
        <end position="167"/>
    </location>
</feature>
<sequence length="167" mass="18326">MERIDGDRGDVGELSRGGFSLLRLSRDGTPPSGRRSPFLRATRLPAHRFFRGFLDTFSLELQHLTSNLVLQLAAFVTLCESFLGIKPHKALFLRLFEVRGQTPSGQPGPDLAVVGGGLPVSFEQSSRRPTRRSRPQPPSKASTRSGSTSAILQGDISALHQHRPLEE</sequence>
<comment type="caution">
    <text evidence="3">The sequence shown here is derived from an EMBL/GenBank/DDBJ whole genome shotgun (WGS) entry which is preliminary data.</text>
</comment>
<dbReference type="EMBL" id="PQIB02000016">
    <property type="protein sequence ID" value="RLM60257.1"/>
    <property type="molecule type" value="Genomic_DNA"/>
</dbReference>
<accession>A0A3L6PNC7</accession>
<proteinExistence type="predicted"/>
<evidence type="ECO:0000259" key="2">
    <source>
        <dbReference type="Pfam" id="PF04195"/>
    </source>
</evidence>
<name>A0A3L6PNC7_PANMI</name>
<feature type="domain" description="Transposase (putative) gypsy type" evidence="2">
    <location>
        <begin position="38"/>
        <end position="99"/>
    </location>
</feature>
<feature type="compositionally biased region" description="Polar residues" evidence="1">
    <location>
        <begin position="140"/>
        <end position="151"/>
    </location>
</feature>
<organism evidence="3 4">
    <name type="scientific">Panicum miliaceum</name>
    <name type="common">Proso millet</name>
    <name type="synonym">Broomcorn millet</name>
    <dbReference type="NCBI Taxonomy" id="4540"/>
    <lineage>
        <taxon>Eukaryota</taxon>
        <taxon>Viridiplantae</taxon>
        <taxon>Streptophyta</taxon>
        <taxon>Embryophyta</taxon>
        <taxon>Tracheophyta</taxon>
        <taxon>Spermatophyta</taxon>
        <taxon>Magnoliopsida</taxon>
        <taxon>Liliopsida</taxon>
        <taxon>Poales</taxon>
        <taxon>Poaceae</taxon>
        <taxon>PACMAD clade</taxon>
        <taxon>Panicoideae</taxon>
        <taxon>Panicodae</taxon>
        <taxon>Paniceae</taxon>
        <taxon>Panicinae</taxon>
        <taxon>Panicum</taxon>
        <taxon>Panicum sect. Panicum</taxon>
    </lineage>
</organism>
<dbReference type="AlphaFoldDB" id="A0A3L6PNC7"/>
<dbReference type="Proteomes" id="UP000275267">
    <property type="component" value="Unassembled WGS sequence"/>
</dbReference>
<gene>
    <name evidence="3" type="ORF">C2845_PM14G08270</name>
</gene>
<evidence type="ECO:0000313" key="3">
    <source>
        <dbReference type="EMBL" id="RLM60257.1"/>
    </source>
</evidence>
<dbReference type="PANTHER" id="PTHR33026:SF7">
    <property type="entry name" value="OS03G0100275 PROTEIN"/>
    <property type="match status" value="1"/>
</dbReference>
<dbReference type="InterPro" id="IPR007321">
    <property type="entry name" value="Transposase_28"/>
</dbReference>
<evidence type="ECO:0000313" key="4">
    <source>
        <dbReference type="Proteomes" id="UP000275267"/>
    </source>
</evidence>
<protein>
    <recommendedName>
        <fullName evidence="2">Transposase (putative) gypsy type domain-containing protein</fullName>
    </recommendedName>
</protein>
<dbReference type="PANTHER" id="PTHR33026">
    <property type="entry name" value="OS06G0360600 PROTEIN"/>
    <property type="match status" value="1"/>
</dbReference>